<comment type="caution">
    <text evidence="1">The sequence shown here is derived from an EMBL/GenBank/DDBJ whole genome shotgun (WGS) entry which is preliminary data.</text>
</comment>
<dbReference type="Pfam" id="PF22867">
    <property type="entry name" value="YoaL"/>
    <property type="match status" value="1"/>
</dbReference>
<dbReference type="EMBL" id="CBWP010000071">
    <property type="protein sequence ID" value="CDL40229.1"/>
    <property type="molecule type" value="Genomic_DNA"/>
</dbReference>
<protein>
    <submittedName>
        <fullName evidence="1">Cytoplasmic protein</fullName>
    </submittedName>
</protein>
<reference evidence="1 2" key="1">
    <citation type="submission" date="2013-10" db="EMBL/GenBank/DDBJ databases">
        <title>Antibiotic resistance diversity of beta-lactamase producers in the General Hospital Vienna.</title>
        <authorList>
            <person name="Barisic I."/>
            <person name="Mitteregger D."/>
            <person name="Hirschl A.M."/>
            <person name="Noehammer C."/>
            <person name="Wiesinger-Mayr H."/>
        </authorList>
    </citation>
    <scope>NUCLEOTIDE SEQUENCE [LARGE SCALE GENOMIC DNA]</scope>
    <source>
        <strain evidence="1 2">ISC11</strain>
    </source>
</reference>
<dbReference type="AlphaFoldDB" id="A0A133LK03"/>
<evidence type="ECO:0000313" key="1">
    <source>
        <dbReference type="EMBL" id="CDL40229.1"/>
    </source>
</evidence>
<name>A0A133LK03_CITFR</name>
<evidence type="ECO:0000313" key="2">
    <source>
        <dbReference type="Proteomes" id="UP000019194"/>
    </source>
</evidence>
<dbReference type="RefSeq" id="WP_370766360.1">
    <property type="nucleotide sequence ID" value="NZ_AP026940.1"/>
</dbReference>
<dbReference type="GeneID" id="99971485"/>
<organism evidence="1 2">
    <name type="scientific">Citrobacter freundii</name>
    <dbReference type="NCBI Taxonomy" id="546"/>
    <lineage>
        <taxon>Bacteria</taxon>
        <taxon>Pseudomonadati</taxon>
        <taxon>Pseudomonadota</taxon>
        <taxon>Gammaproteobacteria</taxon>
        <taxon>Enterobacterales</taxon>
        <taxon>Enterobacteriaceae</taxon>
        <taxon>Citrobacter</taxon>
        <taxon>Citrobacter freundii complex</taxon>
    </lineage>
</organism>
<dbReference type="Proteomes" id="UP000019194">
    <property type="component" value="Unassembled WGS sequence"/>
</dbReference>
<dbReference type="InterPro" id="IPR054444">
    <property type="entry name" value="YoaL-like"/>
</dbReference>
<proteinExistence type="predicted"/>
<accession>A0A133LK03</accession>
<sequence length="52" mass="6194">MDRHRRHFTFRPYQACQIGTFCHKFSLHIALTPEILSAQFGHSLSRSLSWNY</sequence>